<dbReference type="GO" id="GO:0046872">
    <property type="term" value="F:metal ion binding"/>
    <property type="evidence" value="ECO:0007669"/>
    <property type="project" value="InterPro"/>
</dbReference>
<dbReference type="SUPFAM" id="SSF47240">
    <property type="entry name" value="Ferritin-like"/>
    <property type="match status" value="1"/>
</dbReference>
<dbReference type="InterPro" id="IPR009078">
    <property type="entry name" value="Ferritin-like_SF"/>
</dbReference>
<organism evidence="2 3">
    <name type="scientific">[Clostridium] fimetarium</name>
    <dbReference type="NCBI Taxonomy" id="99656"/>
    <lineage>
        <taxon>Bacteria</taxon>
        <taxon>Bacillati</taxon>
        <taxon>Bacillota</taxon>
        <taxon>Clostridia</taxon>
        <taxon>Lachnospirales</taxon>
        <taxon>Lachnospiraceae</taxon>
    </lineage>
</organism>
<dbReference type="InterPro" id="IPR003251">
    <property type="entry name" value="Rr_diiron-bd_dom"/>
</dbReference>
<dbReference type="CDD" id="cd00657">
    <property type="entry name" value="Ferritin_like"/>
    <property type="match status" value="1"/>
</dbReference>
<accession>A0A1I0R3S4</accession>
<dbReference type="EMBL" id="FOJI01000011">
    <property type="protein sequence ID" value="SEW35152.1"/>
    <property type="molecule type" value="Genomic_DNA"/>
</dbReference>
<gene>
    <name evidence="2" type="ORF">SAMN05421659_111170</name>
</gene>
<protein>
    <submittedName>
        <fullName evidence="2">Rubrerythrin</fullName>
    </submittedName>
</protein>
<dbReference type="Gene3D" id="6.10.140.1960">
    <property type="match status" value="1"/>
</dbReference>
<dbReference type="Gene3D" id="1.20.1260.10">
    <property type="match status" value="1"/>
</dbReference>
<dbReference type="Proteomes" id="UP000199701">
    <property type="component" value="Unassembled WGS sequence"/>
</dbReference>
<reference evidence="2 3" key="1">
    <citation type="submission" date="2016-10" db="EMBL/GenBank/DDBJ databases">
        <authorList>
            <person name="de Groot N.N."/>
        </authorList>
    </citation>
    <scope>NUCLEOTIDE SEQUENCE [LARGE SCALE GENOMIC DNA]</scope>
    <source>
        <strain evidence="2 3">DSM 9179</strain>
    </source>
</reference>
<dbReference type="RefSeq" id="WP_092455287.1">
    <property type="nucleotide sequence ID" value="NZ_FOJI01000011.1"/>
</dbReference>
<proteinExistence type="predicted"/>
<evidence type="ECO:0000259" key="1">
    <source>
        <dbReference type="Pfam" id="PF02915"/>
    </source>
</evidence>
<dbReference type="AlphaFoldDB" id="A0A1I0R3S4"/>
<dbReference type="Pfam" id="PF02915">
    <property type="entry name" value="Rubrerythrin"/>
    <property type="match status" value="1"/>
</dbReference>
<dbReference type="InterPro" id="IPR012347">
    <property type="entry name" value="Ferritin-like"/>
</dbReference>
<dbReference type="STRING" id="99656.SAMN05421659_111170"/>
<dbReference type="GO" id="GO:0016491">
    <property type="term" value="F:oxidoreductase activity"/>
    <property type="evidence" value="ECO:0007669"/>
    <property type="project" value="InterPro"/>
</dbReference>
<feature type="domain" description="Rubrerythrin diiron-binding" evidence="1">
    <location>
        <begin position="95"/>
        <end position="145"/>
    </location>
</feature>
<evidence type="ECO:0000313" key="3">
    <source>
        <dbReference type="Proteomes" id="UP000199701"/>
    </source>
</evidence>
<name>A0A1I0R3S4_9FIRM</name>
<keyword evidence="3" id="KW-1185">Reference proteome</keyword>
<sequence>MSNNQQNYNSQHPSNLLINNIVEAMKDERHDRVKYYKMMQMTDDPEVIKQIKYAYDDEIKHYEMFQQILFALTRRRLDIPMPNEIEQYDTLMDAVQSSIKGENEAVDLYREIFSQLDNKQMRDMVFEIITDEQEHFGRFIYLYSMLK</sequence>
<evidence type="ECO:0000313" key="2">
    <source>
        <dbReference type="EMBL" id="SEW35152.1"/>
    </source>
</evidence>